<name>A0A067MP84_BOTB1</name>
<dbReference type="HOGENOM" id="CLU_067132_0_1_1"/>
<feature type="region of interest" description="Disordered" evidence="1">
    <location>
        <begin position="1"/>
        <end position="136"/>
    </location>
</feature>
<dbReference type="EMBL" id="KL198023">
    <property type="protein sequence ID" value="KDQ17578.1"/>
    <property type="molecule type" value="Genomic_DNA"/>
</dbReference>
<feature type="domain" description="DUF3752" evidence="2">
    <location>
        <begin position="137"/>
        <end position="293"/>
    </location>
</feature>
<dbReference type="InParanoid" id="A0A067MP84"/>
<evidence type="ECO:0000313" key="3">
    <source>
        <dbReference type="EMBL" id="KDQ17578.1"/>
    </source>
</evidence>
<feature type="compositionally biased region" description="Basic and acidic residues" evidence="1">
    <location>
        <begin position="215"/>
        <end position="230"/>
    </location>
</feature>
<evidence type="ECO:0000256" key="1">
    <source>
        <dbReference type="SAM" id="MobiDB-lite"/>
    </source>
</evidence>
<dbReference type="PANTHER" id="PTHR46370:SF1">
    <property type="entry name" value="GPALPP MOTIFS-CONTAINING PROTEIN 1"/>
    <property type="match status" value="1"/>
</dbReference>
<evidence type="ECO:0000313" key="4">
    <source>
        <dbReference type="Proteomes" id="UP000027195"/>
    </source>
</evidence>
<keyword evidence="4" id="KW-1185">Reference proteome</keyword>
<proteinExistence type="predicted"/>
<dbReference type="OrthoDB" id="73491at2759"/>
<dbReference type="InterPro" id="IPR022226">
    <property type="entry name" value="DUF3752"/>
</dbReference>
<dbReference type="InterPro" id="IPR046331">
    <property type="entry name" value="GPAM1-like"/>
</dbReference>
<feature type="compositionally biased region" description="Acidic residues" evidence="1">
    <location>
        <begin position="78"/>
        <end position="87"/>
    </location>
</feature>
<dbReference type="AlphaFoldDB" id="A0A067MP84"/>
<reference evidence="4" key="1">
    <citation type="journal article" date="2014" name="Proc. Natl. Acad. Sci. U.S.A.">
        <title>Extensive sampling of basidiomycete genomes demonstrates inadequacy of the white-rot/brown-rot paradigm for wood decay fungi.</title>
        <authorList>
            <person name="Riley R."/>
            <person name="Salamov A.A."/>
            <person name="Brown D.W."/>
            <person name="Nagy L.G."/>
            <person name="Floudas D."/>
            <person name="Held B.W."/>
            <person name="Levasseur A."/>
            <person name="Lombard V."/>
            <person name="Morin E."/>
            <person name="Otillar R."/>
            <person name="Lindquist E.A."/>
            <person name="Sun H."/>
            <person name="LaButti K.M."/>
            <person name="Schmutz J."/>
            <person name="Jabbour D."/>
            <person name="Luo H."/>
            <person name="Baker S.E."/>
            <person name="Pisabarro A.G."/>
            <person name="Walton J.D."/>
            <person name="Blanchette R.A."/>
            <person name="Henrissat B."/>
            <person name="Martin F."/>
            <person name="Cullen D."/>
            <person name="Hibbett D.S."/>
            <person name="Grigoriev I.V."/>
        </authorList>
    </citation>
    <scope>NUCLEOTIDE SEQUENCE [LARGE SCALE GENOMIC DNA]</scope>
    <source>
        <strain evidence="4">FD-172 SS1</strain>
    </source>
</reference>
<gene>
    <name evidence="3" type="ORF">BOTBODRAFT_29754</name>
</gene>
<dbReference type="Proteomes" id="UP000027195">
    <property type="component" value="Unassembled WGS sequence"/>
</dbReference>
<sequence>MPIGPQLPPHLQQRNPAAEDDEGAEPQLPNDESDDDADSFAPSLPPDLVVRKPQAGPAAPPPAVGPSFPTASSVNYPTEDDDDDDDYGPMPAPAHAGVQEEEDGVKEFLAREERRRKQAEEAAKPKKPQRDEWMLVPPTAQDLFTSLDPTKLRARQFSKATEDKKTIDNTLWTETPAERQARLADEVMGKRKRAAAPAGTELGEEEEAERKRARQRDEEIKKHIRQHNDSTRSAPLIELHSQATASSSKDEKDNAPPAIWDRDRDMGVGGRLMDDASRKKLIKDARGLGDRFGHGKRGGYL</sequence>
<feature type="compositionally biased region" description="Basic and acidic residues" evidence="1">
    <location>
        <begin position="176"/>
        <end position="189"/>
    </location>
</feature>
<dbReference type="PANTHER" id="PTHR46370">
    <property type="entry name" value="GPALPP MOTIFS-CONTAINING PROTEIN 1"/>
    <property type="match status" value="1"/>
</dbReference>
<organism evidence="3 4">
    <name type="scientific">Botryobasidium botryosum (strain FD-172 SS1)</name>
    <dbReference type="NCBI Taxonomy" id="930990"/>
    <lineage>
        <taxon>Eukaryota</taxon>
        <taxon>Fungi</taxon>
        <taxon>Dikarya</taxon>
        <taxon>Basidiomycota</taxon>
        <taxon>Agaricomycotina</taxon>
        <taxon>Agaricomycetes</taxon>
        <taxon>Cantharellales</taxon>
        <taxon>Botryobasidiaceae</taxon>
        <taxon>Botryobasidium</taxon>
    </lineage>
</organism>
<accession>A0A067MP84</accession>
<evidence type="ECO:0000259" key="2">
    <source>
        <dbReference type="Pfam" id="PF12572"/>
    </source>
</evidence>
<feature type="region of interest" description="Disordered" evidence="1">
    <location>
        <begin position="158"/>
        <end position="272"/>
    </location>
</feature>
<feature type="compositionally biased region" description="Basic and acidic residues" evidence="1">
    <location>
        <begin position="105"/>
        <end position="133"/>
    </location>
</feature>
<protein>
    <recommendedName>
        <fullName evidence="2">DUF3752 domain-containing protein</fullName>
    </recommendedName>
</protein>
<feature type="compositionally biased region" description="Basic and acidic residues" evidence="1">
    <location>
        <begin position="248"/>
        <end position="272"/>
    </location>
</feature>
<dbReference type="Pfam" id="PF12572">
    <property type="entry name" value="DUF3752"/>
    <property type="match status" value="1"/>
</dbReference>